<dbReference type="Proteomes" id="UP001058974">
    <property type="component" value="Chromosome 6"/>
</dbReference>
<evidence type="ECO:0000313" key="3">
    <source>
        <dbReference type="Proteomes" id="UP001058974"/>
    </source>
</evidence>
<name>A0A9D4W5K1_PEA</name>
<reference evidence="2 3" key="1">
    <citation type="journal article" date="2022" name="Nat. Genet.">
        <title>Improved pea reference genome and pan-genome highlight genomic features and evolutionary characteristics.</title>
        <authorList>
            <person name="Yang T."/>
            <person name="Liu R."/>
            <person name="Luo Y."/>
            <person name="Hu S."/>
            <person name="Wang D."/>
            <person name="Wang C."/>
            <person name="Pandey M.K."/>
            <person name="Ge S."/>
            <person name="Xu Q."/>
            <person name="Li N."/>
            <person name="Li G."/>
            <person name="Huang Y."/>
            <person name="Saxena R.K."/>
            <person name="Ji Y."/>
            <person name="Li M."/>
            <person name="Yan X."/>
            <person name="He Y."/>
            <person name="Liu Y."/>
            <person name="Wang X."/>
            <person name="Xiang C."/>
            <person name="Varshney R.K."/>
            <person name="Ding H."/>
            <person name="Gao S."/>
            <person name="Zong X."/>
        </authorList>
    </citation>
    <scope>NUCLEOTIDE SEQUENCE [LARGE SCALE GENOMIC DNA]</scope>
    <source>
        <strain evidence="2 3">cv. Zhongwan 6</strain>
    </source>
</reference>
<comment type="caution">
    <text evidence="2">The sequence shown here is derived from an EMBL/GenBank/DDBJ whole genome shotgun (WGS) entry which is preliminary data.</text>
</comment>
<evidence type="ECO:0000256" key="1">
    <source>
        <dbReference type="SAM" id="Phobius"/>
    </source>
</evidence>
<evidence type="ECO:0000313" key="2">
    <source>
        <dbReference type="EMBL" id="KAI5395562.1"/>
    </source>
</evidence>
<sequence length="121" mass="13982">MVCIRRLTRGSLGVLGGFCWIYRNSLFVILIRSLKQGVLFMRLQRIGCSKRGSNNHFPQHCHYQLPSLHYCTCFLSLGDIVCEMTVVRITSKDIVFWFRSHTDAEIRSFGSCGERRFCKGI</sequence>
<dbReference type="EMBL" id="JAMSHJ010000006">
    <property type="protein sequence ID" value="KAI5395562.1"/>
    <property type="molecule type" value="Genomic_DNA"/>
</dbReference>
<proteinExistence type="predicted"/>
<protein>
    <submittedName>
        <fullName evidence="2">Uncharacterized protein</fullName>
    </submittedName>
</protein>
<keyword evidence="1" id="KW-1133">Transmembrane helix</keyword>
<dbReference type="Gramene" id="Psat06G0192900-T1">
    <property type="protein sequence ID" value="KAI5395562.1"/>
    <property type="gene ID" value="KIW84_061929"/>
</dbReference>
<organism evidence="2 3">
    <name type="scientific">Pisum sativum</name>
    <name type="common">Garden pea</name>
    <name type="synonym">Lathyrus oleraceus</name>
    <dbReference type="NCBI Taxonomy" id="3888"/>
    <lineage>
        <taxon>Eukaryota</taxon>
        <taxon>Viridiplantae</taxon>
        <taxon>Streptophyta</taxon>
        <taxon>Embryophyta</taxon>
        <taxon>Tracheophyta</taxon>
        <taxon>Spermatophyta</taxon>
        <taxon>Magnoliopsida</taxon>
        <taxon>eudicotyledons</taxon>
        <taxon>Gunneridae</taxon>
        <taxon>Pentapetalae</taxon>
        <taxon>rosids</taxon>
        <taxon>fabids</taxon>
        <taxon>Fabales</taxon>
        <taxon>Fabaceae</taxon>
        <taxon>Papilionoideae</taxon>
        <taxon>50 kb inversion clade</taxon>
        <taxon>NPAAA clade</taxon>
        <taxon>Hologalegina</taxon>
        <taxon>IRL clade</taxon>
        <taxon>Fabeae</taxon>
        <taxon>Lathyrus</taxon>
    </lineage>
</organism>
<feature type="transmembrane region" description="Helical" evidence="1">
    <location>
        <begin position="12"/>
        <end position="34"/>
    </location>
</feature>
<gene>
    <name evidence="2" type="ORF">KIW84_061929</name>
</gene>
<keyword evidence="3" id="KW-1185">Reference proteome</keyword>
<accession>A0A9D4W5K1</accession>
<dbReference type="AlphaFoldDB" id="A0A9D4W5K1"/>
<keyword evidence="1" id="KW-0812">Transmembrane</keyword>
<keyword evidence="1" id="KW-0472">Membrane</keyword>